<organism evidence="1 2">
    <name type="scientific">candidate division WOR-3 bacterium</name>
    <dbReference type="NCBI Taxonomy" id="2052148"/>
    <lineage>
        <taxon>Bacteria</taxon>
        <taxon>Bacteria division WOR-3</taxon>
    </lineage>
</organism>
<sequence length="119" mass="13068">MSIALHVPPSHRTLNLASIVKPLIDGVVAAFHLHDGKCLDEIGSRLATRIGVRRRDVERFLIEGEAILDKRTLVRPFRAGVQWYPGDDAIVVCRVLVDNGPPEDGIAFSGTLYETVPVT</sequence>
<reference evidence="1" key="1">
    <citation type="submission" date="2019-03" db="EMBL/GenBank/DDBJ databases">
        <title>Lake Tanganyika Metagenome-Assembled Genomes (MAGs).</title>
        <authorList>
            <person name="Tran P."/>
        </authorList>
    </citation>
    <scope>NUCLEOTIDE SEQUENCE</scope>
    <source>
        <strain evidence="1">K_DeepCast_150m_m2_040</strain>
    </source>
</reference>
<name>A0A938BUS0_UNCW3</name>
<dbReference type="EMBL" id="VGIR01000185">
    <property type="protein sequence ID" value="MBM3332952.1"/>
    <property type="molecule type" value="Genomic_DNA"/>
</dbReference>
<dbReference type="Proteomes" id="UP000779900">
    <property type="component" value="Unassembled WGS sequence"/>
</dbReference>
<gene>
    <name evidence="1" type="ORF">FJY68_14090</name>
</gene>
<evidence type="ECO:0000313" key="1">
    <source>
        <dbReference type="EMBL" id="MBM3332952.1"/>
    </source>
</evidence>
<comment type="caution">
    <text evidence="1">The sequence shown here is derived from an EMBL/GenBank/DDBJ whole genome shotgun (WGS) entry which is preliminary data.</text>
</comment>
<evidence type="ECO:0000313" key="2">
    <source>
        <dbReference type="Proteomes" id="UP000779900"/>
    </source>
</evidence>
<protein>
    <submittedName>
        <fullName evidence="1">Uncharacterized protein</fullName>
    </submittedName>
</protein>
<dbReference type="AlphaFoldDB" id="A0A938BUS0"/>
<proteinExistence type="predicted"/>
<accession>A0A938BUS0</accession>